<organism evidence="1 2">
    <name type="scientific">Calditerricola satsumensis</name>
    <dbReference type="NCBI Taxonomy" id="373054"/>
    <lineage>
        <taxon>Bacteria</taxon>
        <taxon>Bacillati</taxon>
        <taxon>Bacillota</taxon>
        <taxon>Bacilli</taxon>
        <taxon>Bacillales</taxon>
        <taxon>Bacillaceae</taxon>
        <taxon>Calditerricola</taxon>
    </lineage>
</organism>
<reference evidence="1" key="1">
    <citation type="journal article" date="2014" name="Int. J. Syst. Evol. Microbiol.">
        <title>Complete genome sequence of Corynebacterium casei LMG S-19264T (=DSM 44701T), isolated from a smear-ripened cheese.</title>
        <authorList>
            <consortium name="US DOE Joint Genome Institute (JGI-PGF)"/>
            <person name="Walter F."/>
            <person name="Albersmeier A."/>
            <person name="Kalinowski J."/>
            <person name="Ruckert C."/>
        </authorList>
    </citation>
    <scope>NUCLEOTIDE SEQUENCE</scope>
    <source>
        <strain evidence="1">JCM 14719</strain>
    </source>
</reference>
<name>A0A8J3BCC9_9BACI</name>
<comment type="caution">
    <text evidence="1">The sequence shown here is derived from an EMBL/GenBank/DDBJ whole genome shotgun (WGS) entry which is preliminary data.</text>
</comment>
<protein>
    <submittedName>
        <fullName evidence="1">Uncharacterized protein</fullName>
    </submittedName>
</protein>
<reference evidence="1" key="2">
    <citation type="submission" date="2020-09" db="EMBL/GenBank/DDBJ databases">
        <authorList>
            <person name="Sun Q."/>
            <person name="Ohkuma M."/>
        </authorList>
    </citation>
    <scope>NUCLEOTIDE SEQUENCE</scope>
    <source>
        <strain evidence="1">JCM 14719</strain>
    </source>
</reference>
<proteinExistence type="predicted"/>
<evidence type="ECO:0000313" key="1">
    <source>
        <dbReference type="EMBL" id="GGK00507.1"/>
    </source>
</evidence>
<dbReference type="AlphaFoldDB" id="A0A8J3BCC9"/>
<sequence length="89" mass="10006">MALRRASPDNFRLGAIGPSLLWFGVSSWSCVHYSERRGEGREGKHSIDPFLMVRFRRSLVEAGPDKKLTTRAEAAVLLYRALMADVPTE</sequence>
<gene>
    <name evidence="1" type="ORF">GCM10007043_13190</name>
</gene>
<dbReference type="Proteomes" id="UP000637720">
    <property type="component" value="Unassembled WGS sequence"/>
</dbReference>
<dbReference type="EMBL" id="BMOF01000023">
    <property type="protein sequence ID" value="GGK00507.1"/>
    <property type="molecule type" value="Genomic_DNA"/>
</dbReference>
<accession>A0A8J3BCC9</accession>
<evidence type="ECO:0000313" key="2">
    <source>
        <dbReference type="Proteomes" id="UP000637720"/>
    </source>
</evidence>
<keyword evidence="2" id="KW-1185">Reference proteome</keyword>